<dbReference type="FunFam" id="3.30.200.20:FF:000264">
    <property type="entry name" value="Protein-ribulosamine 3-kinase, chloroplastic"/>
    <property type="match status" value="1"/>
</dbReference>
<keyword evidence="6" id="KW-0067">ATP-binding</keyword>
<sequence length="312" mass="34850">MEAILHRHIGYEKVDPAGHSGGGSISRGEAYDTEFGRVFAKHNAKRGSLEMFEGEYAGLAAIAATDAICCPKPIKVIDLGESGACLVTDYVEMVGRSSGLVQKFGKQLAEMHNHNAKLLKEAEQRENFVGSVQEGQPRFGFEKTTCCGALPLRNEFMASWPEFYVQNRLDPQVQRILEKNGDRELKNIYPELLHACEKLFSDYEAVPPALVHGDLWSGNWSSTAEGEPVIFDPAAFYGDPEFEEGIMNMFGGFGKEFWSAYHEILPSKPGRDKRVLLYELFHNLNHWNHFGSSYKGGSMSLIRSIISQNFTS</sequence>
<dbReference type="PIRSF" id="PIRSF006221">
    <property type="entry name" value="Ketosamine-3-kinase"/>
    <property type="match status" value="1"/>
</dbReference>
<dbReference type="GO" id="GO:0016301">
    <property type="term" value="F:kinase activity"/>
    <property type="evidence" value="ECO:0007669"/>
    <property type="project" value="UniProtKB-KW"/>
</dbReference>
<dbReference type="Proteomes" id="UP001177023">
    <property type="component" value="Unassembled WGS sequence"/>
</dbReference>
<evidence type="ECO:0000256" key="7">
    <source>
        <dbReference type="ARBA" id="ARBA00048655"/>
    </source>
</evidence>
<evidence type="ECO:0000256" key="6">
    <source>
        <dbReference type="ARBA" id="ARBA00022840"/>
    </source>
</evidence>
<protein>
    <recommendedName>
        <fullName evidence="2">protein-ribulosamine 3-kinase</fullName>
        <ecNumber evidence="2">2.7.1.172</ecNumber>
    </recommendedName>
</protein>
<dbReference type="Pfam" id="PF03881">
    <property type="entry name" value="Fructosamin_kin"/>
    <property type="match status" value="1"/>
</dbReference>
<comment type="caution">
    <text evidence="8">The sequence shown here is derived from an EMBL/GenBank/DDBJ whole genome shotgun (WGS) entry which is preliminary data.</text>
</comment>
<dbReference type="PANTHER" id="PTHR12149">
    <property type="entry name" value="FRUCTOSAMINE 3 KINASE-RELATED PROTEIN"/>
    <property type="match status" value="1"/>
</dbReference>
<proteinExistence type="inferred from homology"/>
<evidence type="ECO:0000256" key="3">
    <source>
        <dbReference type="ARBA" id="ARBA00022679"/>
    </source>
</evidence>
<evidence type="ECO:0000313" key="9">
    <source>
        <dbReference type="Proteomes" id="UP001177023"/>
    </source>
</evidence>
<evidence type="ECO:0000256" key="1">
    <source>
        <dbReference type="ARBA" id="ARBA00009460"/>
    </source>
</evidence>
<feature type="non-terminal residue" evidence="8">
    <location>
        <position position="312"/>
    </location>
</feature>
<dbReference type="Gene3D" id="3.30.200.20">
    <property type="entry name" value="Phosphorylase Kinase, domain 1"/>
    <property type="match status" value="1"/>
</dbReference>
<dbReference type="EC" id="2.7.1.172" evidence="2"/>
<keyword evidence="9" id="KW-1185">Reference proteome</keyword>
<dbReference type="Gene3D" id="3.90.1200.10">
    <property type="match status" value="1"/>
</dbReference>
<name>A0AA36CJH9_9BILA</name>
<dbReference type="EMBL" id="CATQJA010002270">
    <property type="protein sequence ID" value="CAJ0570209.1"/>
    <property type="molecule type" value="Genomic_DNA"/>
</dbReference>
<gene>
    <name evidence="8" type="ORF">MSPICULIGERA_LOCUS8653</name>
</gene>
<dbReference type="InterPro" id="IPR016477">
    <property type="entry name" value="Fructo-/Ketosamine-3-kinase"/>
</dbReference>
<dbReference type="GO" id="GO:0005524">
    <property type="term" value="F:ATP binding"/>
    <property type="evidence" value="ECO:0007669"/>
    <property type="project" value="UniProtKB-KW"/>
</dbReference>
<dbReference type="GO" id="GO:0102193">
    <property type="term" value="F:protein-ribulosamine 3-kinase activity"/>
    <property type="evidence" value="ECO:0007669"/>
    <property type="project" value="UniProtKB-EC"/>
</dbReference>
<evidence type="ECO:0000313" key="8">
    <source>
        <dbReference type="EMBL" id="CAJ0570209.1"/>
    </source>
</evidence>
<accession>A0AA36CJH9</accession>
<evidence type="ECO:0000256" key="4">
    <source>
        <dbReference type="ARBA" id="ARBA00022741"/>
    </source>
</evidence>
<organism evidence="8 9">
    <name type="scientific">Mesorhabditis spiculigera</name>
    <dbReference type="NCBI Taxonomy" id="96644"/>
    <lineage>
        <taxon>Eukaryota</taxon>
        <taxon>Metazoa</taxon>
        <taxon>Ecdysozoa</taxon>
        <taxon>Nematoda</taxon>
        <taxon>Chromadorea</taxon>
        <taxon>Rhabditida</taxon>
        <taxon>Rhabditina</taxon>
        <taxon>Rhabditomorpha</taxon>
        <taxon>Rhabditoidea</taxon>
        <taxon>Rhabditidae</taxon>
        <taxon>Mesorhabditinae</taxon>
        <taxon>Mesorhabditis</taxon>
    </lineage>
</organism>
<dbReference type="GO" id="GO:0005737">
    <property type="term" value="C:cytoplasm"/>
    <property type="evidence" value="ECO:0007669"/>
    <property type="project" value="UniProtKB-ARBA"/>
</dbReference>
<evidence type="ECO:0000256" key="2">
    <source>
        <dbReference type="ARBA" id="ARBA00011961"/>
    </source>
</evidence>
<keyword evidence="3" id="KW-0808">Transferase</keyword>
<dbReference type="InterPro" id="IPR011009">
    <property type="entry name" value="Kinase-like_dom_sf"/>
</dbReference>
<comment type="catalytic activity">
    <reaction evidence="7">
        <text>N(6)-D-ribulosyl-L-lysyl-[protein] + ATP = N(6)-(3-O-phospho-D-ribulosyl)-L-lysyl-[protein] + ADP + H(+)</text>
        <dbReference type="Rhea" id="RHEA:48432"/>
        <dbReference type="Rhea" id="RHEA-COMP:12103"/>
        <dbReference type="Rhea" id="RHEA-COMP:12104"/>
        <dbReference type="ChEBI" id="CHEBI:15378"/>
        <dbReference type="ChEBI" id="CHEBI:30616"/>
        <dbReference type="ChEBI" id="CHEBI:90418"/>
        <dbReference type="ChEBI" id="CHEBI:90420"/>
        <dbReference type="ChEBI" id="CHEBI:456216"/>
        <dbReference type="EC" id="2.7.1.172"/>
    </reaction>
    <physiologicalReaction direction="left-to-right" evidence="7">
        <dbReference type="Rhea" id="RHEA:48433"/>
    </physiologicalReaction>
</comment>
<dbReference type="SUPFAM" id="SSF56112">
    <property type="entry name" value="Protein kinase-like (PK-like)"/>
    <property type="match status" value="1"/>
</dbReference>
<keyword evidence="5" id="KW-0418">Kinase</keyword>
<dbReference type="AlphaFoldDB" id="A0AA36CJH9"/>
<evidence type="ECO:0000256" key="5">
    <source>
        <dbReference type="ARBA" id="ARBA00022777"/>
    </source>
</evidence>
<keyword evidence="4" id="KW-0547">Nucleotide-binding</keyword>
<comment type="similarity">
    <text evidence="1">Belongs to the fructosamine kinase family.</text>
</comment>
<reference evidence="8" key="1">
    <citation type="submission" date="2023-06" db="EMBL/GenBank/DDBJ databases">
        <authorList>
            <person name="Delattre M."/>
        </authorList>
    </citation>
    <scope>NUCLEOTIDE SEQUENCE</scope>
    <source>
        <strain evidence="8">AF72</strain>
    </source>
</reference>
<dbReference type="PANTHER" id="PTHR12149:SF8">
    <property type="entry name" value="PROTEIN-RIBULOSAMINE 3-KINASE"/>
    <property type="match status" value="1"/>
</dbReference>